<dbReference type="EMBL" id="DF236992">
    <property type="protein sequence ID" value="GAQ79969.1"/>
    <property type="molecule type" value="Genomic_DNA"/>
</dbReference>
<dbReference type="PANTHER" id="PTHR38525:SF1">
    <property type="entry name" value="OS03G0824500 PROTEIN"/>
    <property type="match status" value="1"/>
</dbReference>
<evidence type="ECO:0000313" key="2">
    <source>
        <dbReference type="EMBL" id="GAQ79969.1"/>
    </source>
</evidence>
<dbReference type="PANTHER" id="PTHR38525">
    <property type="entry name" value="OS03G0824500 PROTEIN"/>
    <property type="match status" value="1"/>
</dbReference>
<organism evidence="2 3">
    <name type="scientific">Klebsormidium nitens</name>
    <name type="common">Green alga</name>
    <name type="synonym">Ulothrix nitens</name>
    <dbReference type="NCBI Taxonomy" id="105231"/>
    <lineage>
        <taxon>Eukaryota</taxon>
        <taxon>Viridiplantae</taxon>
        <taxon>Streptophyta</taxon>
        <taxon>Klebsormidiophyceae</taxon>
        <taxon>Klebsormidiales</taxon>
        <taxon>Klebsormidiaceae</taxon>
        <taxon>Klebsormidium</taxon>
    </lineage>
</organism>
<keyword evidence="1" id="KW-0812">Transmembrane</keyword>
<evidence type="ECO:0000256" key="1">
    <source>
        <dbReference type="SAM" id="Phobius"/>
    </source>
</evidence>
<keyword evidence="1" id="KW-0472">Membrane</keyword>
<gene>
    <name evidence="2" type="ORF">KFL_000430110</name>
</gene>
<keyword evidence="3" id="KW-1185">Reference proteome</keyword>
<accession>A0A1Y1HS19</accession>
<dbReference type="OrthoDB" id="760831at2759"/>
<dbReference type="AlphaFoldDB" id="A0A1Y1HS19"/>
<reference evidence="2 3" key="1">
    <citation type="journal article" date="2014" name="Nat. Commun.">
        <title>Klebsormidium flaccidum genome reveals primary factors for plant terrestrial adaptation.</title>
        <authorList>
            <person name="Hori K."/>
            <person name="Maruyama F."/>
            <person name="Fujisawa T."/>
            <person name="Togashi T."/>
            <person name="Yamamoto N."/>
            <person name="Seo M."/>
            <person name="Sato S."/>
            <person name="Yamada T."/>
            <person name="Mori H."/>
            <person name="Tajima N."/>
            <person name="Moriyama T."/>
            <person name="Ikeuchi M."/>
            <person name="Watanabe M."/>
            <person name="Wada H."/>
            <person name="Kobayashi K."/>
            <person name="Saito M."/>
            <person name="Masuda T."/>
            <person name="Sasaki-Sekimoto Y."/>
            <person name="Mashiguchi K."/>
            <person name="Awai K."/>
            <person name="Shimojima M."/>
            <person name="Masuda S."/>
            <person name="Iwai M."/>
            <person name="Nobusawa T."/>
            <person name="Narise T."/>
            <person name="Kondo S."/>
            <person name="Saito H."/>
            <person name="Sato R."/>
            <person name="Murakawa M."/>
            <person name="Ihara Y."/>
            <person name="Oshima-Yamada Y."/>
            <person name="Ohtaka K."/>
            <person name="Satoh M."/>
            <person name="Sonobe K."/>
            <person name="Ishii M."/>
            <person name="Ohtani R."/>
            <person name="Kanamori-Sato M."/>
            <person name="Honoki R."/>
            <person name="Miyazaki D."/>
            <person name="Mochizuki H."/>
            <person name="Umetsu J."/>
            <person name="Higashi K."/>
            <person name="Shibata D."/>
            <person name="Kamiya Y."/>
            <person name="Sato N."/>
            <person name="Nakamura Y."/>
            <person name="Tabata S."/>
            <person name="Ida S."/>
            <person name="Kurokawa K."/>
            <person name="Ohta H."/>
        </authorList>
    </citation>
    <scope>NUCLEOTIDE SEQUENCE [LARGE SCALE GENOMIC DNA]</scope>
    <source>
        <strain evidence="2 3">NIES-2285</strain>
    </source>
</reference>
<feature type="transmembrane region" description="Helical" evidence="1">
    <location>
        <begin position="24"/>
        <end position="49"/>
    </location>
</feature>
<dbReference type="Proteomes" id="UP000054558">
    <property type="component" value="Unassembled WGS sequence"/>
</dbReference>
<evidence type="ECO:0000313" key="3">
    <source>
        <dbReference type="Proteomes" id="UP000054558"/>
    </source>
</evidence>
<name>A0A1Y1HS19_KLENI</name>
<sequence length="71" mass="7564">MYYAEQAAEQGPRSKPSQMKAIDFAFRSVTAGLGVATIALGAGLIVNVISGLSYHAAVPKPEQKLNEQERS</sequence>
<keyword evidence="1" id="KW-1133">Transmembrane helix</keyword>
<proteinExistence type="predicted"/>
<protein>
    <submittedName>
        <fullName evidence="2">Uncharacterized protein</fullName>
    </submittedName>
</protein>